<organism evidence="7 8">
    <name type="scientific">Larinioides sclopetarius</name>
    <dbReference type="NCBI Taxonomy" id="280406"/>
    <lineage>
        <taxon>Eukaryota</taxon>
        <taxon>Metazoa</taxon>
        <taxon>Ecdysozoa</taxon>
        <taxon>Arthropoda</taxon>
        <taxon>Chelicerata</taxon>
        <taxon>Arachnida</taxon>
        <taxon>Araneae</taxon>
        <taxon>Araneomorphae</taxon>
        <taxon>Entelegynae</taxon>
        <taxon>Araneoidea</taxon>
        <taxon>Araneidae</taxon>
        <taxon>Larinioides</taxon>
    </lineage>
</organism>
<gene>
    <name evidence="7" type="ORF">LARSCL_LOCUS13035</name>
</gene>
<dbReference type="InterPro" id="IPR026055">
    <property type="entry name" value="FAR"/>
</dbReference>
<comment type="caution">
    <text evidence="7">The sequence shown here is derived from an EMBL/GenBank/DDBJ whole genome shotgun (WGS) entry which is preliminary data.</text>
</comment>
<keyword evidence="4" id="KW-1133">Transmembrane helix</keyword>
<proteinExistence type="inferred from homology"/>
<feature type="domain" description="Thioester reductase (TE)" evidence="6">
    <location>
        <begin position="25"/>
        <end position="296"/>
    </location>
</feature>
<comment type="catalytic activity">
    <reaction evidence="4">
        <text>a long-chain fatty acyl-CoA + 2 NADPH + 2 H(+) = a long-chain primary fatty alcohol + 2 NADP(+) + CoA</text>
        <dbReference type="Rhea" id="RHEA:52716"/>
        <dbReference type="ChEBI" id="CHEBI:15378"/>
        <dbReference type="ChEBI" id="CHEBI:57287"/>
        <dbReference type="ChEBI" id="CHEBI:57783"/>
        <dbReference type="ChEBI" id="CHEBI:58349"/>
        <dbReference type="ChEBI" id="CHEBI:77396"/>
        <dbReference type="ChEBI" id="CHEBI:83139"/>
        <dbReference type="EC" id="1.2.1.84"/>
    </reaction>
</comment>
<dbReference type="CDD" id="cd09071">
    <property type="entry name" value="FAR_C"/>
    <property type="match status" value="1"/>
</dbReference>
<dbReference type="AlphaFoldDB" id="A0AAV2ALS2"/>
<protein>
    <recommendedName>
        <fullName evidence="4">Fatty acyl-CoA reductase</fullName>
        <ecNumber evidence="4">1.2.1.84</ecNumber>
    </recommendedName>
</protein>
<evidence type="ECO:0000259" key="6">
    <source>
        <dbReference type="Pfam" id="PF07993"/>
    </source>
</evidence>
<dbReference type="SUPFAM" id="SSF51735">
    <property type="entry name" value="NAD(P)-binding Rossmann-fold domains"/>
    <property type="match status" value="1"/>
</dbReference>
<evidence type="ECO:0000256" key="4">
    <source>
        <dbReference type="RuleBase" id="RU363097"/>
    </source>
</evidence>
<dbReference type="InterPro" id="IPR036291">
    <property type="entry name" value="NAD(P)-bd_dom_sf"/>
</dbReference>
<dbReference type="Gene3D" id="3.40.50.720">
    <property type="entry name" value="NAD(P)-binding Rossmann-like Domain"/>
    <property type="match status" value="1"/>
</dbReference>
<dbReference type="GO" id="GO:0035336">
    <property type="term" value="P:long-chain fatty-acyl-CoA metabolic process"/>
    <property type="evidence" value="ECO:0007669"/>
    <property type="project" value="TreeGrafter"/>
</dbReference>
<dbReference type="Pfam" id="PF03015">
    <property type="entry name" value="Sterile"/>
    <property type="match status" value="1"/>
</dbReference>
<keyword evidence="4" id="KW-0560">Oxidoreductase</keyword>
<dbReference type="EMBL" id="CAXIEN010000177">
    <property type="protein sequence ID" value="CAL1284235.1"/>
    <property type="molecule type" value="Genomic_DNA"/>
</dbReference>
<evidence type="ECO:0000256" key="3">
    <source>
        <dbReference type="ARBA" id="ARBA00023098"/>
    </source>
</evidence>
<evidence type="ECO:0000313" key="8">
    <source>
        <dbReference type="Proteomes" id="UP001497382"/>
    </source>
</evidence>
<keyword evidence="8" id="KW-1185">Reference proteome</keyword>
<comment type="function">
    <text evidence="4">Catalyzes the reduction of fatty acyl-CoA to fatty alcohols.</text>
</comment>
<dbReference type="GO" id="GO:0080019">
    <property type="term" value="F:alcohol-forming very long-chain fatty acyl-CoA reductase activity"/>
    <property type="evidence" value="ECO:0007669"/>
    <property type="project" value="InterPro"/>
</dbReference>
<dbReference type="PANTHER" id="PTHR11011:SF116">
    <property type="entry name" value="FATTY ACYL-COA REDUCTASE CG5065-RELATED"/>
    <property type="match status" value="1"/>
</dbReference>
<keyword evidence="4" id="KW-0812">Transmembrane</keyword>
<dbReference type="Pfam" id="PF07993">
    <property type="entry name" value="NAD_binding_4"/>
    <property type="match status" value="1"/>
</dbReference>
<dbReference type="CDD" id="cd05236">
    <property type="entry name" value="FAR-N_SDR_e"/>
    <property type="match status" value="1"/>
</dbReference>
<keyword evidence="4" id="KW-0521">NADP</keyword>
<name>A0AAV2ALS2_9ARAC</name>
<keyword evidence="2 4" id="KW-0444">Lipid biosynthesis</keyword>
<evidence type="ECO:0000256" key="2">
    <source>
        <dbReference type="ARBA" id="ARBA00022516"/>
    </source>
</evidence>
<feature type="transmembrane region" description="Helical" evidence="4">
    <location>
        <begin position="485"/>
        <end position="504"/>
    </location>
</feature>
<feature type="domain" description="Fatty acyl-CoA reductase C-terminal" evidence="5">
    <location>
        <begin position="369"/>
        <end position="445"/>
    </location>
</feature>
<keyword evidence="4" id="KW-0472">Membrane</keyword>
<sequence length="509" mass="58706">MFESTGEDKYFPRVPDFYDGKNVFLTGATGFVGAVLLETLLRCFPGIKSIYILVRSKKNVQPEIRKEQIFNKKIFEILKEETPEFPEKVHLIVGDISLPNLGMSEDDVQTLIQEVSIVFHCAAIISFTRPLEFTLRSNVLSLCSIIELSRKMKKFDVLVYTSTAYSNCNHLNFPLKEEIHRLPFPANQFIDALINQDNVKLEDLVGHCKPDWPNFYTFSKCLAENVIMDTASDLPIAIVRPSVVINTWKKPIPGYAEENSGIITLIVGAGKGFVKVFHADPNNKMNLVPVDIVSNAHVLAAWRVGTKRCASPFVVNCTATERFDIKLCEINKILVELGDQFPLPQSFEEHSRMIIVPNKFLFFICKVYYHYLPAVVLDGFIRILGKKPRIYSLYRFLDKVTNALDFFSFHCFEIERNNLEYLDKGIPEEDRKDLYLDSSDVVYSDMTLSLPKGSPFYDWKIDRKSQSERQKVKNRRHILIKSIQWTFLTICCLLIYWMFSLFFFSNKIL</sequence>
<dbReference type="InterPro" id="IPR033640">
    <property type="entry name" value="FAR_C"/>
</dbReference>
<dbReference type="GO" id="GO:0102965">
    <property type="term" value="F:alcohol-forming long-chain fatty acyl-CoA reductase activity"/>
    <property type="evidence" value="ECO:0007669"/>
    <property type="project" value="UniProtKB-EC"/>
</dbReference>
<keyword evidence="3 4" id="KW-0443">Lipid metabolism</keyword>
<evidence type="ECO:0000259" key="5">
    <source>
        <dbReference type="Pfam" id="PF03015"/>
    </source>
</evidence>
<comment type="similarity">
    <text evidence="1 4">Belongs to the fatty acyl-CoA reductase family.</text>
</comment>
<dbReference type="InterPro" id="IPR013120">
    <property type="entry name" value="FAR_NAD-bd"/>
</dbReference>
<evidence type="ECO:0000313" key="7">
    <source>
        <dbReference type="EMBL" id="CAL1284235.1"/>
    </source>
</evidence>
<accession>A0AAV2ALS2</accession>
<reference evidence="7 8" key="1">
    <citation type="submission" date="2024-04" db="EMBL/GenBank/DDBJ databases">
        <authorList>
            <person name="Rising A."/>
            <person name="Reimegard J."/>
            <person name="Sonavane S."/>
            <person name="Akerstrom W."/>
            <person name="Nylinder S."/>
            <person name="Hedman E."/>
            <person name="Kallberg Y."/>
        </authorList>
    </citation>
    <scope>NUCLEOTIDE SEQUENCE [LARGE SCALE GENOMIC DNA]</scope>
</reference>
<dbReference type="PANTHER" id="PTHR11011">
    <property type="entry name" value="MALE STERILITY PROTEIN 2-RELATED"/>
    <property type="match status" value="1"/>
</dbReference>
<dbReference type="EC" id="1.2.1.84" evidence="4"/>
<dbReference type="GO" id="GO:0005777">
    <property type="term" value="C:peroxisome"/>
    <property type="evidence" value="ECO:0007669"/>
    <property type="project" value="TreeGrafter"/>
</dbReference>
<evidence type="ECO:0000256" key="1">
    <source>
        <dbReference type="ARBA" id="ARBA00005928"/>
    </source>
</evidence>
<dbReference type="Proteomes" id="UP001497382">
    <property type="component" value="Unassembled WGS sequence"/>
</dbReference>